<keyword evidence="3" id="KW-1185">Reference proteome</keyword>
<evidence type="ECO:0000313" key="2">
    <source>
        <dbReference type="EMBL" id="GMM62348.1"/>
    </source>
</evidence>
<dbReference type="EMBL" id="BTFW01000001">
    <property type="protein sequence ID" value="GMM62348.1"/>
    <property type="molecule type" value="Genomic_DNA"/>
</dbReference>
<dbReference type="Gene3D" id="2.60.120.200">
    <property type="match status" value="1"/>
</dbReference>
<evidence type="ECO:0000256" key="1">
    <source>
        <dbReference type="SAM" id="SignalP"/>
    </source>
</evidence>
<proteinExistence type="predicted"/>
<dbReference type="SUPFAM" id="SSF49899">
    <property type="entry name" value="Concanavalin A-like lectins/glucanases"/>
    <property type="match status" value="1"/>
</dbReference>
<feature type="signal peptide" evidence="1">
    <location>
        <begin position="1"/>
        <end position="39"/>
    </location>
</feature>
<sequence length="1306" mass="141750">MTGLAQGRIAMAHRLSGRAVLGVLLRGASCLALAGVAHAQGTADGLLFHAPLDSDFVASVAGGDAKPNFQSDVAIVPDGARGKGAGRWADGGYVAWNAPGNIQAQRGTLAFFWRSHTPVGEAPFVIFRAGAADHTSWDMAFLRIDWNGHGFDAFVTDANLSRLRVSWTIPTTPAPDAWHHIAFAWDETRGVRLFWDGREVAAKEQAADFDMGLDQFGLAGRVMAPHQVQSRYNFMRGSDLDDIRVYDHMLDGAAVARLATGTTDGDGGAQQNGGVGVPPADLRRAWLHRFGWDRETPPPLVDPVTTVRKIEFADARDLKEWMWKGVDGIAETTWPGVYNRSRLPGRDDYFELPDWNVYVEGGKAYRLTLPADTAFNRVEIRGAAYGALEWSPDGKGGWRKLATRPQGVVRSLTDTGTLKGGVLRFTNVMAEQPIQEIWAYDIHPGTVPDGTFQLRYTVRSAASPDLGALGRLNTFIAGRYPLAERASVVALPTEGVRAAVGAGSAAGATRGEGNGKAGATLPIVHVLIPSNFGDAPPGRPLARAWNYGWENSHDGLDGVALDLPAIHAKPDARGLIALDIRVKDPIWPERDMIDVQVAVKPGEARTLWLDLRDRLLTGDSLYLTIASSAPDFGAASLDGMGVRLVFKDRVEARKEHVTDRFNQVKDNWAFLVEEHTASKREALYRRLYGDISDLLRVDPDNLEARRYWADIGYSQDQLPPFVQPVAPAGMPLWAFRQLEDLKLARQFVSWWIDNRQVPFGDFGGGISDDTDLTQQWPGMALMGVDPDKINASLRALSDAVYKNGMIVNGLSYITSDELHVYEEGINSDAERLYLNWGEPRAVERIMATVKALGSDGPHGGLIRRNAAGHMHISSSWYGGRHIYRDAPWAWQKPYGFVIMHSPILLGLYNGNPAARGLVTGLVDGLLAHGQQGVDGLWHFPNDISWDTDAERAGDGGGASLPMQSAWAAWRFTGQDKYLRPVLGRLVPGNFSALGELNENALTVLGQREAWTAATRKAAQGGNDVARFEAWNSTGDKAWPAALNAAGIADKAQHMFMITKGEWWTDRVEAPNELLQRERLGGIALKRNQTWPGNAVSWRFADPQAAVEVAILVRDATPEHFTVIAHNTRAVPVSAQMGTWNVVAGRWTMTQGLAQGDDDTAEGPVATREVAIERGGSVPVTFAPGATTVMTFTLAQKAATQPEARADLGIGRDDVVRNGDRLDVTVHSLGAVATPPATLRLETADGASVTSAPIPVMAAPVDLNPRMVPVRLTVPRGVKGPLRLVIDTAGVEELTTRNNVVALDDGQ</sequence>
<keyword evidence="1" id="KW-0732">Signal</keyword>
<dbReference type="Proteomes" id="UP001187221">
    <property type="component" value="Unassembled WGS sequence"/>
</dbReference>
<reference evidence="2 3" key="1">
    <citation type="submission" date="2023-06" db="EMBL/GenBank/DDBJ databases">
        <title>Draft genome sequence of Novosphingobium sp. strain IK01.</title>
        <authorList>
            <person name="Hatamoto M."/>
            <person name="Ikarashi T."/>
            <person name="Yamaguchi T."/>
        </authorList>
    </citation>
    <scope>NUCLEOTIDE SEQUENCE [LARGE SCALE GENOMIC DNA]</scope>
    <source>
        <strain evidence="2 3">IK01</strain>
    </source>
</reference>
<protein>
    <submittedName>
        <fullName evidence="2">LamG domain-containing protein</fullName>
    </submittedName>
</protein>
<accession>A0ABQ6PAT9</accession>
<evidence type="ECO:0000313" key="3">
    <source>
        <dbReference type="Proteomes" id="UP001187221"/>
    </source>
</evidence>
<organism evidence="2 3">
    <name type="scientific">Novosphingobium pituita</name>
    <dbReference type="NCBI Taxonomy" id="3056842"/>
    <lineage>
        <taxon>Bacteria</taxon>
        <taxon>Pseudomonadati</taxon>
        <taxon>Pseudomonadota</taxon>
        <taxon>Alphaproteobacteria</taxon>
        <taxon>Sphingomonadales</taxon>
        <taxon>Sphingomonadaceae</taxon>
        <taxon>Novosphingobium</taxon>
    </lineage>
</organism>
<name>A0ABQ6PAT9_9SPHN</name>
<comment type="caution">
    <text evidence="2">The sequence shown here is derived from an EMBL/GenBank/DDBJ whole genome shotgun (WGS) entry which is preliminary data.</text>
</comment>
<gene>
    <name evidence="2" type="ORF">NUTIK01_31250</name>
</gene>
<feature type="chain" id="PRO_5046653450" evidence="1">
    <location>
        <begin position="40"/>
        <end position="1306"/>
    </location>
</feature>
<dbReference type="InterPro" id="IPR013320">
    <property type="entry name" value="ConA-like_dom_sf"/>
</dbReference>
<dbReference type="Pfam" id="PF13385">
    <property type="entry name" value="Laminin_G_3"/>
    <property type="match status" value="1"/>
</dbReference>